<dbReference type="OMA" id="GYTPCFR"/>
<keyword evidence="6" id="KW-0648">Protein biosynthesis</keyword>
<evidence type="ECO:0000259" key="12">
    <source>
        <dbReference type="PROSITE" id="PS50862"/>
    </source>
</evidence>
<dbReference type="SUPFAM" id="SSF46589">
    <property type="entry name" value="tRNA-binding arm"/>
    <property type="match status" value="1"/>
</dbReference>
<dbReference type="GO" id="GO:0005524">
    <property type="term" value="F:ATP binding"/>
    <property type="evidence" value="ECO:0007669"/>
    <property type="project" value="UniProtKB-KW"/>
</dbReference>
<dbReference type="InterPro" id="IPR015866">
    <property type="entry name" value="Ser-tRNA-synth_1_N"/>
</dbReference>
<dbReference type="PROSITE" id="PS50862">
    <property type="entry name" value="AA_TRNA_LIGASE_II"/>
    <property type="match status" value="1"/>
</dbReference>
<dbReference type="PANTHER" id="PTHR11778">
    <property type="entry name" value="SERYL-TRNA SYNTHETASE"/>
    <property type="match status" value="1"/>
</dbReference>
<dbReference type="SUPFAM" id="SSF55681">
    <property type="entry name" value="Class II aaRS and biotin synthetases"/>
    <property type="match status" value="1"/>
</dbReference>
<feature type="binding site" evidence="10">
    <location>
        <begin position="388"/>
        <end position="391"/>
    </location>
    <ligand>
        <name>ATP</name>
        <dbReference type="ChEBI" id="CHEBI:30616"/>
    </ligand>
</feature>
<sequence length="490" mass="55317">MIDITLLRATHGGNPELVRESQRRRGASVEVVDEIIKMDEDWRKARFQADECNKQANSIQKEITALHKAGKKDQAAELVARKDSLKDQQKALAEQADKLEKDLNTRLATIGNIVHSSVPTSLTEDDNVTERMWWPEGRTEDAETKKRIELIGSASAKEHPRGVKGLRSHHEVLEMLSGYDSPRGQKVAGHRGYFLTGPGVDLNFALIQYGLEFLAKQGYTKIWTPFFMKRDQMAKTAQLSQFDEELYKVVEGGGADPTDPDVDNKYLIATAEQPISAFHSNEWLLESELPKRYAGVSTCFRKEAGAAGRDTWGVFRVHQFEKVEQFCITEPTKSWEVFDSMIQISEDFYKSLGIPYRVVSIVSGALNNAAAKKYDLEAWFPFQCEYRELVSCSNCTDYQSRSLDVRWGTKKLNDDEKRFVHMLNSTLCATERAMCCVLENYQTEEGLIVPEVLRPYMQGRDFIKFTKEAAVEEPAAAAAKKGGKGSAKKN</sequence>
<dbReference type="GO" id="GO:0110004">
    <property type="term" value="P:positive regulation of tRNA methylation"/>
    <property type="evidence" value="ECO:0007669"/>
    <property type="project" value="EnsemblFungi"/>
</dbReference>
<comment type="similarity">
    <text evidence="1">Belongs to the class-II aminoacyl-tRNA synthetase family. Type-1 seryl-tRNA synthetase subfamily.</text>
</comment>
<feature type="binding site" evidence="10">
    <location>
        <begin position="301"/>
        <end position="303"/>
    </location>
    <ligand>
        <name>ATP</name>
        <dbReference type="ChEBI" id="CHEBI:30616"/>
    </ligand>
</feature>
<keyword evidence="14" id="KW-1185">Reference proteome</keyword>
<feature type="binding site" evidence="9">
    <location>
        <position position="301"/>
    </location>
    <ligand>
        <name>L-serine</name>
        <dbReference type="ChEBI" id="CHEBI:33384"/>
    </ligand>
</feature>
<dbReference type="NCBIfam" id="TIGR00414">
    <property type="entry name" value="serS"/>
    <property type="match status" value="1"/>
</dbReference>
<dbReference type="EC" id="6.1.1.11" evidence="2"/>
<evidence type="ECO:0000256" key="7">
    <source>
        <dbReference type="ARBA" id="ARBA00023146"/>
    </source>
</evidence>
<accession>A0A139ATF1</accession>
<dbReference type="GO" id="GO:0006434">
    <property type="term" value="P:seryl-tRNA aminoacylation"/>
    <property type="evidence" value="ECO:0007669"/>
    <property type="project" value="EnsemblFungi"/>
</dbReference>
<feature type="binding site" evidence="10">
    <location>
        <begin position="317"/>
        <end position="320"/>
    </location>
    <ligand>
        <name>ATP</name>
        <dbReference type="ChEBI" id="CHEBI:30616"/>
    </ligand>
</feature>
<gene>
    <name evidence="13" type="ORF">M427DRAFT_94757</name>
</gene>
<evidence type="ECO:0000256" key="9">
    <source>
        <dbReference type="PIRSR" id="PIRSR001529-1"/>
    </source>
</evidence>
<evidence type="ECO:0000256" key="1">
    <source>
        <dbReference type="ARBA" id="ARBA00010728"/>
    </source>
</evidence>
<feature type="domain" description="Aminoacyl-transfer RNA synthetases class-II family profile" evidence="12">
    <location>
        <begin position="212"/>
        <end position="450"/>
    </location>
</feature>
<evidence type="ECO:0000313" key="13">
    <source>
        <dbReference type="EMBL" id="KXS20006.1"/>
    </source>
</evidence>
<dbReference type="InterPro" id="IPR042103">
    <property type="entry name" value="SerRS_1_N_sf"/>
</dbReference>
<dbReference type="GO" id="GO:1990825">
    <property type="term" value="F:sequence-specific mRNA binding"/>
    <property type="evidence" value="ECO:0007669"/>
    <property type="project" value="EnsemblFungi"/>
</dbReference>
<dbReference type="FunFam" id="3.30.930.10:FF:000026">
    <property type="entry name" value="Seryl-tRNA synthetase, cytoplasmic"/>
    <property type="match status" value="1"/>
</dbReference>
<dbReference type="Pfam" id="PF00587">
    <property type="entry name" value="tRNA-synt_2b"/>
    <property type="match status" value="1"/>
</dbReference>
<dbReference type="OrthoDB" id="10264585at2759"/>
<dbReference type="UniPathway" id="UPA00906">
    <property type="reaction ID" value="UER00895"/>
</dbReference>
<evidence type="ECO:0000256" key="3">
    <source>
        <dbReference type="ARBA" id="ARBA00022598"/>
    </source>
</evidence>
<evidence type="ECO:0000313" key="14">
    <source>
        <dbReference type="Proteomes" id="UP000070544"/>
    </source>
</evidence>
<feature type="binding site" evidence="9">
    <location>
        <position position="324"/>
    </location>
    <ligand>
        <name>L-serine</name>
        <dbReference type="ChEBI" id="CHEBI:33384"/>
    </ligand>
</feature>
<dbReference type="InterPro" id="IPR002317">
    <property type="entry name" value="Ser-tRNA-ligase_type_1"/>
</dbReference>
<dbReference type="InterPro" id="IPR010978">
    <property type="entry name" value="tRNA-bd_arm"/>
</dbReference>
<feature type="binding site" evidence="9">
    <location>
        <position position="270"/>
    </location>
    <ligand>
        <name>L-serine</name>
        <dbReference type="ChEBI" id="CHEBI:33384"/>
    </ligand>
</feature>
<dbReference type="InterPro" id="IPR045864">
    <property type="entry name" value="aa-tRNA-synth_II/BPL/LPL"/>
</dbReference>
<keyword evidence="5 10" id="KW-0067">ATP-binding</keyword>
<evidence type="ECO:0000256" key="10">
    <source>
        <dbReference type="PIRSR" id="PIRSR001529-2"/>
    </source>
</evidence>
<dbReference type="GO" id="GO:0004828">
    <property type="term" value="F:serine-tRNA ligase activity"/>
    <property type="evidence" value="ECO:0007669"/>
    <property type="project" value="UniProtKB-EC"/>
</dbReference>
<dbReference type="AlphaFoldDB" id="A0A139ATF1"/>
<evidence type="ECO:0000256" key="5">
    <source>
        <dbReference type="ARBA" id="ARBA00022840"/>
    </source>
</evidence>
<feature type="site" description="Important for serine binding" evidence="9">
    <location>
        <position position="426"/>
    </location>
</feature>
<dbReference type="STRING" id="1344416.A0A139ATF1"/>
<dbReference type="PIRSF" id="PIRSF001529">
    <property type="entry name" value="Ser-tRNA-synth_IIa"/>
    <property type="match status" value="1"/>
</dbReference>
<dbReference type="Gene3D" id="1.10.287.40">
    <property type="entry name" value="Serine-tRNA synthetase, tRNA binding domain"/>
    <property type="match status" value="1"/>
</dbReference>
<dbReference type="Proteomes" id="UP000070544">
    <property type="component" value="Unassembled WGS sequence"/>
</dbReference>
<keyword evidence="7" id="KW-0030">Aminoacyl-tRNA synthetase</keyword>
<keyword evidence="4" id="KW-0547">Nucleotide-binding</keyword>
<keyword evidence="11" id="KW-0175">Coiled coil</keyword>
<dbReference type="Gene3D" id="3.30.930.10">
    <property type="entry name" value="Bira Bifunctional Protein, Domain 2"/>
    <property type="match status" value="1"/>
</dbReference>
<name>A0A139ATF1_GONPJ</name>
<evidence type="ECO:0000256" key="2">
    <source>
        <dbReference type="ARBA" id="ARBA00012840"/>
    </source>
</evidence>
<dbReference type="InterPro" id="IPR033729">
    <property type="entry name" value="SerRS_core"/>
</dbReference>
<feature type="coiled-coil region" evidence="11">
    <location>
        <begin position="68"/>
        <end position="102"/>
    </location>
</feature>
<evidence type="ECO:0000256" key="8">
    <source>
        <dbReference type="ARBA" id="ARBA00031113"/>
    </source>
</evidence>
<organism evidence="13 14">
    <name type="scientific">Gonapodya prolifera (strain JEL478)</name>
    <name type="common">Monoblepharis prolifera</name>
    <dbReference type="NCBI Taxonomy" id="1344416"/>
    <lineage>
        <taxon>Eukaryota</taxon>
        <taxon>Fungi</taxon>
        <taxon>Fungi incertae sedis</taxon>
        <taxon>Chytridiomycota</taxon>
        <taxon>Chytridiomycota incertae sedis</taxon>
        <taxon>Monoblepharidomycetes</taxon>
        <taxon>Monoblepharidales</taxon>
        <taxon>Gonapodyaceae</taxon>
        <taxon>Gonapodya</taxon>
    </lineage>
</organism>
<dbReference type="InterPro" id="IPR006195">
    <property type="entry name" value="aa-tRNA-synth_II"/>
</dbReference>
<feature type="binding site" evidence="9">
    <location>
        <position position="424"/>
    </location>
    <ligand>
        <name>L-serine</name>
        <dbReference type="ChEBI" id="CHEBI:33384"/>
    </ligand>
</feature>
<dbReference type="CDD" id="cd00770">
    <property type="entry name" value="SerRS_core"/>
    <property type="match status" value="1"/>
</dbReference>
<keyword evidence="3 13" id="KW-0436">Ligase</keyword>
<dbReference type="Pfam" id="PF02403">
    <property type="entry name" value="Seryl_tRNA_N"/>
    <property type="match status" value="1"/>
</dbReference>
<evidence type="ECO:0000256" key="11">
    <source>
        <dbReference type="SAM" id="Coils"/>
    </source>
</evidence>
<dbReference type="InterPro" id="IPR002314">
    <property type="entry name" value="aa-tRNA-synt_IIb"/>
</dbReference>
<dbReference type="PRINTS" id="PR00981">
    <property type="entry name" value="TRNASYNTHSER"/>
</dbReference>
<dbReference type="EMBL" id="KQ965736">
    <property type="protein sequence ID" value="KXS20006.1"/>
    <property type="molecule type" value="Genomic_DNA"/>
</dbReference>
<protein>
    <recommendedName>
        <fullName evidence="2">serine--tRNA ligase</fullName>
        <ecNumber evidence="2">6.1.1.11</ecNumber>
    </recommendedName>
    <alternativeName>
        <fullName evidence="8">Seryl-tRNA synthetase</fullName>
    </alternativeName>
</protein>
<reference evidence="13 14" key="1">
    <citation type="journal article" date="2015" name="Genome Biol. Evol.">
        <title>Phylogenomic analyses indicate that early fungi evolved digesting cell walls of algal ancestors of land plants.</title>
        <authorList>
            <person name="Chang Y."/>
            <person name="Wang S."/>
            <person name="Sekimoto S."/>
            <person name="Aerts A.L."/>
            <person name="Choi C."/>
            <person name="Clum A."/>
            <person name="LaButti K.M."/>
            <person name="Lindquist E.A."/>
            <person name="Yee Ngan C."/>
            <person name="Ohm R.A."/>
            <person name="Salamov A.A."/>
            <person name="Grigoriev I.V."/>
            <person name="Spatafora J.W."/>
            <person name="Berbee M.L."/>
        </authorList>
    </citation>
    <scope>NUCLEOTIDE SEQUENCE [LARGE SCALE GENOMIC DNA]</scope>
    <source>
        <strain evidence="13 14">JEL478</strain>
    </source>
</reference>
<evidence type="ECO:0000256" key="4">
    <source>
        <dbReference type="ARBA" id="ARBA00022741"/>
    </source>
</evidence>
<proteinExistence type="inferred from homology"/>
<evidence type="ECO:0000256" key="6">
    <source>
        <dbReference type="ARBA" id="ARBA00022917"/>
    </source>
</evidence>